<evidence type="ECO:0000313" key="10">
    <source>
        <dbReference type="Proteomes" id="UP000010802"/>
    </source>
</evidence>
<dbReference type="KEGG" id="tae:TepiRe1_1215"/>
<dbReference type="SUPFAM" id="SSF57863">
    <property type="entry name" value="ArfGap/RecO-like zinc finger"/>
    <property type="match status" value="1"/>
</dbReference>
<dbReference type="Gene3D" id="1.20.1440.120">
    <property type="entry name" value="Recombination protein O, C-terminal domain"/>
    <property type="match status" value="1"/>
</dbReference>
<dbReference type="NCBIfam" id="TIGR00613">
    <property type="entry name" value="reco"/>
    <property type="match status" value="1"/>
</dbReference>
<dbReference type="RefSeq" id="WP_023211469.1">
    <property type="nucleotide sequence ID" value="NC_015519.1"/>
</dbReference>
<dbReference type="eggNOG" id="COG1381">
    <property type="taxonomic scope" value="Bacteria"/>
</dbReference>
<dbReference type="InterPro" id="IPR012340">
    <property type="entry name" value="NA-bd_OB-fold"/>
</dbReference>
<dbReference type="InterPro" id="IPR022572">
    <property type="entry name" value="DNA_rep/recomb_RecO_N"/>
</dbReference>
<evidence type="ECO:0000256" key="1">
    <source>
        <dbReference type="ARBA" id="ARBA00007452"/>
    </source>
</evidence>
<dbReference type="GO" id="GO:0006310">
    <property type="term" value="P:DNA recombination"/>
    <property type="evidence" value="ECO:0007669"/>
    <property type="project" value="UniProtKB-UniRule"/>
</dbReference>
<dbReference type="InterPro" id="IPR042242">
    <property type="entry name" value="RecO_C"/>
</dbReference>
<dbReference type="PANTHER" id="PTHR33991">
    <property type="entry name" value="DNA REPAIR PROTEIN RECO"/>
    <property type="match status" value="1"/>
</dbReference>
<dbReference type="STRING" id="1209989.TepRe1_1115"/>
<dbReference type="InterPro" id="IPR037278">
    <property type="entry name" value="ARFGAP/RecO"/>
</dbReference>
<dbReference type="Proteomes" id="UP000010802">
    <property type="component" value="Chromosome"/>
</dbReference>
<keyword evidence="3 7" id="KW-0227">DNA damage</keyword>
<evidence type="ECO:0000256" key="7">
    <source>
        <dbReference type="HAMAP-Rule" id="MF_00201"/>
    </source>
</evidence>
<dbReference type="PANTHER" id="PTHR33991:SF1">
    <property type="entry name" value="DNA REPAIR PROTEIN RECO"/>
    <property type="match status" value="1"/>
</dbReference>
<feature type="domain" description="DNA replication/recombination mediator RecO N-terminal" evidence="8">
    <location>
        <begin position="11"/>
        <end position="89"/>
    </location>
</feature>
<dbReference type="InterPro" id="IPR003717">
    <property type="entry name" value="RecO"/>
</dbReference>
<dbReference type="GO" id="GO:0043590">
    <property type="term" value="C:bacterial nucleoid"/>
    <property type="evidence" value="ECO:0007669"/>
    <property type="project" value="TreeGrafter"/>
</dbReference>
<accession>U4QIZ4</accession>
<dbReference type="HOGENOM" id="CLU_066632_3_0_9"/>
<dbReference type="Gene3D" id="2.40.50.140">
    <property type="entry name" value="Nucleic acid-binding proteins"/>
    <property type="match status" value="1"/>
</dbReference>
<gene>
    <name evidence="7 9" type="primary">recO</name>
    <name evidence="9" type="ordered locus">TEPIRE1_1215</name>
</gene>
<keyword evidence="10" id="KW-1185">Reference proteome</keyword>
<organism evidence="9 10">
    <name type="scientific">Tepidanaerobacter acetatoxydans (strain DSM 21804 / JCM 16047 / Re1)</name>
    <dbReference type="NCBI Taxonomy" id="1209989"/>
    <lineage>
        <taxon>Bacteria</taxon>
        <taxon>Bacillati</taxon>
        <taxon>Bacillota</taxon>
        <taxon>Clostridia</taxon>
        <taxon>Thermosediminibacterales</taxon>
        <taxon>Tepidanaerobacteraceae</taxon>
        <taxon>Tepidanaerobacter</taxon>
    </lineage>
</organism>
<evidence type="ECO:0000256" key="4">
    <source>
        <dbReference type="ARBA" id="ARBA00023172"/>
    </source>
</evidence>
<dbReference type="GO" id="GO:0006302">
    <property type="term" value="P:double-strand break repair"/>
    <property type="evidence" value="ECO:0007669"/>
    <property type="project" value="TreeGrafter"/>
</dbReference>
<keyword evidence="4 7" id="KW-0233">DNA recombination</keyword>
<evidence type="ECO:0000259" key="8">
    <source>
        <dbReference type="Pfam" id="PF11967"/>
    </source>
</evidence>
<reference evidence="10" key="1">
    <citation type="journal article" date="2013" name="Genome Announc.">
        <title>First genome sequence of a syntrophic acetate-oxidizing bacterium, Tepidanaerobacter acetatoxydans strain Re1.</title>
        <authorList>
            <person name="Manzoor S."/>
            <person name="Bongcam-Rudloff E."/>
            <person name="Schnurer A."/>
            <person name="Muller B."/>
        </authorList>
    </citation>
    <scope>NUCLEOTIDE SEQUENCE [LARGE SCALE GENOMIC DNA]</scope>
    <source>
        <strain evidence="10">Re1</strain>
    </source>
</reference>
<dbReference type="AlphaFoldDB" id="U4QIZ4"/>
<protein>
    <recommendedName>
        <fullName evidence="2 7">DNA repair protein RecO</fullName>
    </recommendedName>
    <alternativeName>
        <fullName evidence="6 7">Recombination protein O</fullName>
    </alternativeName>
</protein>
<dbReference type="HAMAP" id="MF_00201">
    <property type="entry name" value="RecO"/>
    <property type="match status" value="1"/>
</dbReference>
<sequence length="264" mass="30454">MTNQQRGKLYMALYRTDAIVLGYRNLGEADKILTLFSPDKGKIHAVARGVRRPRNPILAGSQLFSYSNFLILEGRNLDTISQCEIKESFYKIRQNLESMAYGLYFAELLRVSTPLEDKNQELFRFFLKTMYLLQKWENIEILSRIYEVKLMAIQGFAPELFQCVGCGRKSFDKIYFSTAMGGILCHDCHGKDTKAINITSDTLNVLRKMLMGTYEELEGLRVKKYVAEQLKDVLDLFILHHVDHKLKTAEFIKDVNKLNIGNSK</sequence>
<evidence type="ECO:0000256" key="3">
    <source>
        <dbReference type="ARBA" id="ARBA00022763"/>
    </source>
</evidence>
<name>U4QIZ4_TEPAE</name>
<comment type="similarity">
    <text evidence="1 7">Belongs to the RecO family.</text>
</comment>
<evidence type="ECO:0000256" key="2">
    <source>
        <dbReference type="ARBA" id="ARBA00021310"/>
    </source>
</evidence>
<comment type="function">
    <text evidence="7">Involved in DNA repair and RecF pathway recombination.</text>
</comment>
<evidence type="ECO:0000256" key="6">
    <source>
        <dbReference type="ARBA" id="ARBA00033409"/>
    </source>
</evidence>
<dbReference type="Pfam" id="PF02565">
    <property type="entry name" value="RecO_C"/>
    <property type="match status" value="1"/>
</dbReference>
<dbReference type="EMBL" id="HF563609">
    <property type="protein sequence ID" value="CDI40609.1"/>
    <property type="molecule type" value="Genomic_DNA"/>
</dbReference>
<keyword evidence="5 7" id="KW-0234">DNA repair</keyword>
<evidence type="ECO:0000313" key="9">
    <source>
        <dbReference type="EMBL" id="CDI40609.1"/>
    </source>
</evidence>
<proteinExistence type="inferred from homology"/>
<dbReference type="Pfam" id="PF11967">
    <property type="entry name" value="RecO_N"/>
    <property type="match status" value="1"/>
</dbReference>
<evidence type="ECO:0000256" key="5">
    <source>
        <dbReference type="ARBA" id="ARBA00023204"/>
    </source>
</evidence>
<dbReference type="SUPFAM" id="SSF50249">
    <property type="entry name" value="Nucleic acid-binding proteins"/>
    <property type="match status" value="1"/>
</dbReference>